<dbReference type="PROSITE" id="PS00211">
    <property type="entry name" value="ABC_TRANSPORTER_1"/>
    <property type="match status" value="1"/>
</dbReference>
<evidence type="ECO:0000256" key="1">
    <source>
        <dbReference type="ARBA" id="ARBA00004141"/>
    </source>
</evidence>
<dbReference type="PROSITE" id="PS50929">
    <property type="entry name" value="ABC_TM1F"/>
    <property type="match status" value="2"/>
</dbReference>
<dbReference type="InterPro" id="IPR003439">
    <property type="entry name" value="ABC_transporter-like_ATP-bd"/>
</dbReference>
<evidence type="ECO:0000259" key="11">
    <source>
        <dbReference type="PROSITE" id="PS50929"/>
    </source>
</evidence>
<keyword evidence="5" id="KW-0067">ATP-binding</keyword>
<reference evidence="12" key="1">
    <citation type="submission" date="2021-03" db="EMBL/GenBank/DDBJ databases">
        <authorList>
            <person name="Tagirdzhanova G."/>
        </authorList>
    </citation>
    <scope>NUCLEOTIDE SEQUENCE</scope>
</reference>
<dbReference type="InterPro" id="IPR011527">
    <property type="entry name" value="ABC1_TM_dom"/>
</dbReference>
<feature type="transmembrane region" description="Helical" evidence="9">
    <location>
        <begin position="382"/>
        <end position="406"/>
    </location>
</feature>
<keyword evidence="8" id="KW-0175">Coiled coil</keyword>
<dbReference type="InterPro" id="IPR044726">
    <property type="entry name" value="ABCC_6TM_D2"/>
</dbReference>
<feature type="transmembrane region" description="Helical" evidence="9">
    <location>
        <begin position="986"/>
        <end position="1009"/>
    </location>
</feature>
<dbReference type="OrthoDB" id="6500128at2759"/>
<feature type="transmembrane region" description="Helical" evidence="9">
    <location>
        <begin position="1016"/>
        <end position="1036"/>
    </location>
</feature>
<gene>
    <name evidence="12" type="ORF">GOMPHAMPRED_003981</name>
</gene>
<organism evidence="12 13">
    <name type="scientific">Gomphillus americanus</name>
    <dbReference type="NCBI Taxonomy" id="1940652"/>
    <lineage>
        <taxon>Eukaryota</taxon>
        <taxon>Fungi</taxon>
        <taxon>Dikarya</taxon>
        <taxon>Ascomycota</taxon>
        <taxon>Pezizomycotina</taxon>
        <taxon>Lecanoromycetes</taxon>
        <taxon>OSLEUM clade</taxon>
        <taxon>Ostropomycetidae</taxon>
        <taxon>Ostropales</taxon>
        <taxon>Graphidaceae</taxon>
        <taxon>Gomphilloideae</taxon>
        <taxon>Gomphillus</taxon>
    </lineage>
</organism>
<feature type="domain" description="ABC transporter" evidence="10">
    <location>
        <begin position="1081"/>
        <end position="1296"/>
    </location>
</feature>
<feature type="domain" description="ABC transmembrane type-1" evidence="11">
    <location>
        <begin position="766"/>
        <end position="1044"/>
    </location>
</feature>
<feature type="transmembrane region" description="Helical" evidence="9">
    <location>
        <begin position="347"/>
        <end position="370"/>
    </location>
</feature>
<dbReference type="Gene3D" id="3.40.50.300">
    <property type="entry name" value="P-loop containing nucleotide triphosphate hydrolases"/>
    <property type="match status" value="2"/>
</dbReference>
<evidence type="ECO:0000256" key="7">
    <source>
        <dbReference type="ARBA" id="ARBA00023136"/>
    </source>
</evidence>
<feature type="transmembrane region" description="Helical" evidence="9">
    <location>
        <begin position="268"/>
        <end position="287"/>
    </location>
</feature>
<dbReference type="SUPFAM" id="SSF90123">
    <property type="entry name" value="ABC transporter transmembrane region"/>
    <property type="match status" value="2"/>
</dbReference>
<name>A0A8H3FJR2_9LECA</name>
<keyword evidence="3 9" id="KW-0812">Transmembrane</keyword>
<sequence>MALFDIARIRTLALRAFAEGQLIVTVVSMCLMLALLVVETLKGGLLKADSQSTLLDQNMGIISNSLMLWLLPLLRLGYSKSIKPEDLPSSLTGLQTAAIAKNISDRWSHAKQEKKHALAMNVFWLCRRSLLLQMIPRLSLIGFSVAQPFLIERLISVISNHSDSSAYYFVPAFAFVYIGIAVSTMWYQVLTIRTITMMRGCLMSLIYDKTLQLSESGLRDSAAVSLVTADVERISTSIEYAQNIWADLIQIGLSTYILSIYVSAASVAAIIIAIVSSIAAGQLGKFIGPRQRAWFAKGQRRIKATTRFLNDIKSIKWSGLETVVQSDIVSLRAEQIAGHKRFRHIQIMMITLGNFSSAAVPFAVFLTYAVAPLVGSKSPISLANAFAALSGIALLVTPIGEIIGILPNFGASLSCFSTIQSYLLKEKPFALNAGNSAVGAAALVAGMVNSDADPAVGTEMVKLVDKKQIDLVDRSIYAYCENASILVESSSGSKEILKNITTSIPVGKLTVVFGPNGCGKSTLLKALCGEVKVTTGTVITRPSPIGLCCQSVWITYATVRENIVGPNAFDQLWYSNVLEACAVSSMLQILPQGDNTIIGGKGGSLSGGQMARIALARAVYSKASTLILDEPFSSLDTETTVRCFHRLLGRSGLLSTGSTTVILASSQRKWLSYAASVIVLDAYGCMVTSGENRKEQASVEIDNMELNRNSLHNDGNLSSGASNAGKKADPLASVQSQVAETSTPVRMKDLKLILCYLRTMPSLLLVVLLVMMLGQVGLISIQPLWLNFWIEHNLSYPNEGTGYYFGIYAVFAAGGLSLLCGCACLFFLYLVPVSSQNLHDRLLISTVGAPLNFFQETGTILNHFTQDLLLVDMQLPLTFLLATENGISSIAQLILVSISTGYVALAIPGILLALYTVQHVYLRTSKQIRLLDLAAKGPIYEHLTDTISGAVTIRQLGWQDHFTSKNHRVVACSQSPYYMMLCIQKWLALVLNLVVAGLAILLVSTIVALRDQVNPGLLGVSLISIVGLGQTLSYFLTFWTTLETSLGAVSRIESFIERLSKYNVRRSNSKLPSTWPPHGNLEISNLSAGYNGRDMLRDIACSIPIGQKVKISGPSGSGKSSLLALLLCLIEIREGNVCIDGQEISNIDRESLRLAIFAVPQNLCFVSQTIRDNLVSGLKHRISDQELEQRLSQVSLWPKISSLPNGLSTAWTDELFSDGQKQLLAFTKAMLSKCPIVVVDEISSQLDDDSVTIIQRLIATGFSGQTVLMITHDIRADFKFDRHLRIEDGRIISDELLT</sequence>
<evidence type="ECO:0000256" key="3">
    <source>
        <dbReference type="ARBA" id="ARBA00022692"/>
    </source>
</evidence>
<dbReference type="PROSITE" id="PS50893">
    <property type="entry name" value="ABC_TRANSPORTER_2"/>
    <property type="match status" value="2"/>
</dbReference>
<dbReference type="GO" id="GO:0140359">
    <property type="term" value="F:ABC-type transporter activity"/>
    <property type="evidence" value="ECO:0007669"/>
    <property type="project" value="InterPro"/>
</dbReference>
<evidence type="ECO:0000256" key="9">
    <source>
        <dbReference type="SAM" id="Phobius"/>
    </source>
</evidence>
<keyword evidence="13" id="KW-1185">Reference proteome</keyword>
<dbReference type="GO" id="GO:0016887">
    <property type="term" value="F:ATP hydrolysis activity"/>
    <property type="evidence" value="ECO:0007669"/>
    <property type="project" value="InterPro"/>
</dbReference>
<feature type="transmembrane region" description="Helical" evidence="9">
    <location>
        <begin position="58"/>
        <end position="78"/>
    </location>
</feature>
<feature type="transmembrane region" description="Helical" evidence="9">
    <location>
        <begin position="893"/>
        <end position="915"/>
    </location>
</feature>
<evidence type="ECO:0000256" key="8">
    <source>
        <dbReference type="SAM" id="Coils"/>
    </source>
</evidence>
<keyword evidence="2" id="KW-0813">Transport</keyword>
<comment type="caution">
    <text evidence="12">The sequence shown here is derived from an EMBL/GenBank/DDBJ whole genome shotgun (WGS) entry which is preliminary data.</text>
</comment>
<protein>
    <recommendedName>
        <fullName evidence="14">P-loop containing nucleoside triphosphate hydrolase protein</fullName>
    </recommendedName>
</protein>
<feature type="transmembrane region" description="Helical" evidence="9">
    <location>
        <begin position="166"/>
        <end position="189"/>
    </location>
</feature>
<evidence type="ECO:0000313" key="13">
    <source>
        <dbReference type="Proteomes" id="UP000664169"/>
    </source>
</evidence>
<dbReference type="SUPFAM" id="SSF52540">
    <property type="entry name" value="P-loop containing nucleoside triphosphate hydrolases"/>
    <property type="match status" value="2"/>
</dbReference>
<dbReference type="PANTHER" id="PTHR24223">
    <property type="entry name" value="ATP-BINDING CASSETTE SUB-FAMILY C"/>
    <property type="match status" value="1"/>
</dbReference>
<evidence type="ECO:0000259" key="10">
    <source>
        <dbReference type="PROSITE" id="PS50893"/>
    </source>
</evidence>
<dbReference type="InterPro" id="IPR027417">
    <property type="entry name" value="P-loop_NTPase"/>
</dbReference>
<keyword evidence="7 9" id="KW-0472">Membrane</keyword>
<dbReference type="Gene3D" id="1.20.1560.10">
    <property type="entry name" value="ABC transporter type 1, transmembrane domain"/>
    <property type="match status" value="2"/>
</dbReference>
<accession>A0A8H3FJR2</accession>
<keyword evidence="4" id="KW-0547">Nucleotide-binding</keyword>
<dbReference type="InterPro" id="IPR036640">
    <property type="entry name" value="ABC1_TM_sf"/>
</dbReference>
<comment type="subcellular location">
    <subcellularLocation>
        <location evidence="1">Membrane</location>
        <topology evidence="1">Multi-pass membrane protein</topology>
    </subcellularLocation>
</comment>
<dbReference type="InterPro" id="IPR017871">
    <property type="entry name" value="ABC_transporter-like_CS"/>
</dbReference>
<dbReference type="Pfam" id="PF00005">
    <property type="entry name" value="ABC_tran"/>
    <property type="match status" value="2"/>
</dbReference>
<evidence type="ECO:0000313" key="12">
    <source>
        <dbReference type="EMBL" id="CAF9925834.1"/>
    </source>
</evidence>
<evidence type="ECO:0000256" key="5">
    <source>
        <dbReference type="ARBA" id="ARBA00022840"/>
    </source>
</evidence>
<proteinExistence type="predicted"/>
<dbReference type="Proteomes" id="UP000664169">
    <property type="component" value="Unassembled WGS sequence"/>
</dbReference>
<evidence type="ECO:0000256" key="2">
    <source>
        <dbReference type="ARBA" id="ARBA00022448"/>
    </source>
</evidence>
<feature type="coiled-coil region" evidence="8">
    <location>
        <begin position="687"/>
        <end position="714"/>
    </location>
</feature>
<feature type="domain" description="ABC transporter" evidence="10">
    <location>
        <begin position="471"/>
        <end position="708"/>
    </location>
</feature>
<keyword evidence="6 9" id="KW-1133">Transmembrane helix</keyword>
<dbReference type="PANTHER" id="PTHR24223:SF399">
    <property type="entry name" value="ABC TRANSPORTER ATNG"/>
    <property type="match status" value="1"/>
</dbReference>
<dbReference type="GO" id="GO:0016020">
    <property type="term" value="C:membrane"/>
    <property type="evidence" value="ECO:0007669"/>
    <property type="project" value="UniProtKB-SubCell"/>
</dbReference>
<feature type="transmembrane region" description="Helical" evidence="9">
    <location>
        <begin position="12"/>
        <end position="38"/>
    </location>
</feature>
<evidence type="ECO:0008006" key="14">
    <source>
        <dbReference type="Google" id="ProtNLM"/>
    </source>
</evidence>
<dbReference type="CDD" id="cd18580">
    <property type="entry name" value="ABC_6TM_ABCC_D2"/>
    <property type="match status" value="1"/>
</dbReference>
<feature type="transmembrane region" description="Helical" evidence="9">
    <location>
        <begin position="763"/>
        <end position="785"/>
    </location>
</feature>
<evidence type="ECO:0000256" key="4">
    <source>
        <dbReference type="ARBA" id="ARBA00022741"/>
    </source>
</evidence>
<evidence type="ECO:0000256" key="6">
    <source>
        <dbReference type="ARBA" id="ARBA00022989"/>
    </source>
</evidence>
<dbReference type="Pfam" id="PF00664">
    <property type="entry name" value="ABC_membrane"/>
    <property type="match status" value="2"/>
</dbReference>
<dbReference type="InterPro" id="IPR003593">
    <property type="entry name" value="AAA+_ATPase"/>
</dbReference>
<feature type="transmembrane region" description="Helical" evidence="9">
    <location>
        <begin position="805"/>
        <end position="831"/>
    </location>
</feature>
<dbReference type="GO" id="GO:0005524">
    <property type="term" value="F:ATP binding"/>
    <property type="evidence" value="ECO:0007669"/>
    <property type="project" value="UniProtKB-KW"/>
</dbReference>
<feature type="domain" description="ABC transmembrane type-1" evidence="11">
    <location>
        <begin position="142"/>
        <end position="411"/>
    </location>
</feature>
<dbReference type="SMART" id="SM00382">
    <property type="entry name" value="AAA"/>
    <property type="match status" value="2"/>
</dbReference>
<dbReference type="InterPro" id="IPR050173">
    <property type="entry name" value="ABC_transporter_C-like"/>
</dbReference>
<dbReference type="FunFam" id="1.20.1560.10:FF:000066">
    <property type="entry name" value="ABC multidrug transporter (Eurofung)"/>
    <property type="match status" value="1"/>
</dbReference>
<dbReference type="EMBL" id="CAJPDQ010000024">
    <property type="protein sequence ID" value="CAF9925834.1"/>
    <property type="molecule type" value="Genomic_DNA"/>
</dbReference>